<protein>
    <submittedName>
        <fullName evidence="2">Uncharacterized protein</fullName>
    </submittedName>
</protein>
<feature type="non-terminal residue" evidence="2">
    <location>
        <position position="92"/>
    </location>
</feature>
<dbReference type="EMBL" id="JABEZY010268638">
    <property type="protein sequence ID" value="MBA0755271.1"/>
    <property type="molecule type" value="Genomic_DNA"/>
</dbReference>
<keyword evidence="1" id="KW-0812">Transmembrane</keyword>
<evidence type="ECO:0000313" key="2">
    <source>
        <dbReference type="EMBL" id="MBA0755271.1"/>
    </source>
</evidence>
<reference evidence="2 3" key="1">
    <citation type="journal article" date="2019" name="Genome Biol. Evol.">
        <title>Insights into the evolution of the New World diploid cottons (Gossypium, subgenus Houzingenia) based on genome sequencing.</title>
        <authorList>
            <person name="Grover C.E."/>
            <person name="Arick M.A. 2nd"/>
            <person name="Thrash A."/>
            <person name="Conover J.L."/>
            <person name="Sanders W.S."/>
            <person name="Peterson D.G."/>
            <person name="Frelichowski J.E."/>
            <person name="Scheffler J.A."/>
            <person name="Scheffler B.E."/>
            <person name="Wendel J.F."/>
        </authorList>
    </citation>
    <scope>NUCLEOTIDE SEQUENCE [LARGE SCALE GENOMIC DNA]</scope>
    <source>
        <strain evidence="2">5</strain>
        <tissue evidence="2">Leaf</tissue>
    </source>
</reference>
<accession>A0A7J9D3P3</accession>
<evidence type="ECO:0000313" key="3">
    <source>
        <dbReference type="Proteomes" id="UP000593579"/>
    </source>
</evidence>
<evidence type="ECO:0000256" key="1">
    <source>
        <dbReference type="SAM" id="Phobius"/>
    </source>
</evidence>
<organism evidence="2 3">
    <name type="scientific">Gossypium gossypioides</name>
    <name type="common">Mexican cotton</name>
    <name type="synonym">Selera gossypioides</name>
    <dbReference type="NCBI Taxonomy" id="34282"/>
    <lineage>
        <taxon>Eukaryota</taxon>
        <taxon>Viridiplantae</taxon>
        <taxon>Streptophyta</taxon>
        <taxon>Embryophyta</taxon>
        <taxon>Tracheophyta</taxon>
        <taxon>Spermatophyta</taxon>
        <taxon>Magnoliopsida</taxon>
        <taxon>eudicotyledons</taxon>
        <taxon>Gunneridae</taxon>
        <taxon>Pentapetalae</taxon>
        <taxon>rosids</taxon>
        <taxon>malvids</taxon>
        <taxon>Malvales</taxon>
        <taxon>Malvaceae</taxon>
        <taxon>Malvoideae</taxon>
        <taxon>Gossypium</taxon>
    </lineage>
</organism>
<comment type="caution">
    <text evidence="2">The sequence shown here is derived from an EMBL/GenBank/DDBJ whole genome shotgun (WGS) entry which is preliminary data.</text>
</comment>
<keyword evidence="1" id="KW-1133">Transmembrane helix</keyword>
<feature type="transmembrane region" description="Helical" evidence="1">
    <location>
        <begin position="25"/>
        <end position="51"/>
    </location>
</feature>
<gene>
    <name evidence="2" type="ORF">Gogos_005409</name>
</gene>
<sequence length="92" mass="10447">MFLPFVVIFAVTTIAMKIVHNMQRFPFMLVTFVTILMATLIIILHAINSLGELKMLDKMLRHSDMGIYLLKEIIIQGNELQSTTAKLQASHS</sequence>
<proteinExistence type="predicted"/>
<dbReference type="Proteomes" id="UP000593579">
    <property type="component" value="Unassembled WGS sequence"/>
</dbReference>
<keyword evidence="3" id="KW-1185">Reference proteome</keyword>
<keyword evidence="1" id="KW-0472">Membrane</keyword>
<dbReference type="AlphaFoldDB" id="A0A7J9D3P3"/>
<name>A0A7J9D3P3_GOSGO</name>